<gene>
    <name evidence="2" type="ORF">AWC38_SpisGene12689</name>
</gene>
<accession>A0A2B4S166</accession>
<dbReference type="Proteomes" id="UP000225706">
    <property type="component" value="Unassembled WGS sequence"/>
</dbReference>
<dbReference type="EMBL" id="LSMT01000229">
    <property type="protein sequence ID" value="PFX22793.1"/>
    <property type="molecule type" value="Genomic_DNA"/>
</dbReference>
<evidence type="ECO:0000256" key="1">
    <source>
        <dbReference type="SAM" id="MobiDB-lite"/>
    </source>
</evidence>
<dbReference type="AlphaFoldDB" id="A0A2B4S166"/>
<dbReference type="Pfam" id="PF15299">
    <property type="entry name" value="ALS2CR8"/>
    <property type="match status" value="1"/>
</dbReference>
<dbReference type="PANTHER" id="PTHR47456">
    <property type="entry name" value="PHD-TYPE DOMAIN-CONTAINING PROTEIN"/>
    <property type="match status" value="1"/>
</dbReference>
<name>A0A2B4S166_STYPI</name>
<evidence type="ECO:0000313" key="2">
    <source>
        <dbReference type="EMBL" id="PFX22793.1"/>
    </source>
</evidence>
<protein>
    <submittedName>
        <fullName evidence="2">Uncharacterized protein</fullName>
    </submittedName>
</protein>
<dbReference type="OrthoDB" id="10044509at2759"/>
<reference evidence="3" key="1">
    <citation type="journal article" date="2017" name="bioRxiv">
        <title>Comparative analysis of the genomes of Stylophora pistillata and Acropora digitifera provides evidence for extensive differences between species of corals.</title>
        <authorList>
            <person name="Voolstra C.R."/>
            <person name="Li Y."/>
            <person name="Liew Y.J."/>
            <person name="Baumgarten S."/>
            <person name="Zoccola D."/>
            <person name="Flot J.-F."/>
            <person name="Tambutte S."/>
            <person name="Allemand D."/>
            <person name="Aranda M."/>
        </authorList>
    </citation>
    <scope>NUCLEOTIDE SEQUENCE [LARGE SCALE GENOMIC DNA]</scope>
</reference>
<keyword evidence="3" id="KW-1185">Reference proteome</keyword>
<feature type="region of interest" description="Disordered" evidence="1">
    <location>
        <begin position="405"/>
        <end position="439"/>
    </location>
</feature>
<evidence type="ECO:0000313" key="3">
    <source>
        <dbReference type="Proteomes" id="UP000225706"/>
    </source>
</evidence>
<dbReference type="STRING" id="50429.A0A2B4S166"/>
<feature type="region of interest" description="Disordered" evidence="1">
    <location>
        <begin position="523"/>
        <end position="550"/>
    </location>
</feature>
<feature type="compositionally biased region" description="Polar residues" evidence="1">
    <location>
        <begin position="537"/>
        <end position="550"/>
    </location>
</feature>
<proteinExistence type="predicted"/>
<feature type="compositionally biased region" description="Low complexity" evidence="1">
    <location>
        <begin position="407"/>
        <end position="419"/>
    </location>
</feature>
<comment type="caution">
    <text evidence="2">The sequence shown here is derived from an EMBL/GenBank/DDBJ whole genome shotgun (WGS) entry which is preliminary data.</text>
</comment>
<dbReference type="GO" id="GO:0003700">
    <property type="term" value="F:DNA-binding transcription factor activity"/>
    <property type="evidence" value="ECO:0007669"/>
    <property type="project" value="InterPro"/>
</dbReference>
<sequence length="674" mass="76411">MGRGREFPQITENIERRKRASEQLRADPATGKARGERRAYIEFPRDSDHSTHFLGQVAEISQRIDPRIVEKIHALAGDGVRDVNEMRRHIHVFLQNSLYPGSAPPPKSNKRFCPSKTTIKNHVHIAVIKQHLAKIDQANLIEKIKFWRVENEVDFFEFRPYVHPAESNVADSPDGDELEDDLEELKVDDSTSNNGLLFVHQTHWQRQKTNIEYKVVASFVTQSETTDAIKEALSIIMKWNPDWAPKHFMVDYAEEEISAVEDLFPEHNLIIRPFTVNRYLENNVRFSSQYRQYNAEVPHYLHDRPSSLVNHCLDRLWSATKMEKECIQLTDEERGSFKVKSLDPNTQGRWYNLSFGDAETMPNSLTHIVDYTESLKEVYTLLRDCIHILSNAVQKEEGLVLKKPPATCTSTSKSGSASSFQEIPKAKTRQPFSDRHSRRAETMKRTYKVNVDITAGQHFPKRAKTSPSDCDIKCEIVSMDLDYKGNDMADHGTTNCEEMFLENTCTPNPVPPAIGPSDEEVLGKESTIPPKPDVKSGVQTSPKSQDQPCTANSDAKFIVVDETSPDPDVWVDIPDSNGKLTLYPGNKENILRPDGWLIDKEVTAAQLLLKEQFPCVNGLEDTSIIGPLVSPTLHEFVQVVNTGNHWVCLSTVGCTSWSCQCVRQSWYSSQASCN</sequence>
<dbReference type="InterPro" id="IPR029309">
    <property type="entry name" value="CaRF"/>
</dbReference>
<organism evidence="2 3">
    <name type="scientific">Stylophora pistillata</name>
    <name type="common">Smooth cauliflower coral</name>
    <dbReference type="NCBI Taxonomy" id="50429"/>
    <lineage>
        <taxon>Eukaryota</taxon>
        <taxon>Metazoa</taxon>
        <taxon>Cnidaria</taxon>
        <taxon>Anthozoa</taxon>
        <taxon>Hexacorallia</taxon>
        <taxon>Scleractinia</taxon>
        <taxon>Astrocoeniina</taxon>
        <taxon>Pocilloporidae</taxon>
        <taxon>Stylophora</taxon>
    </lineage>
</organism>